<evidence type="ECO:0000313" key="1">
    <source>
        <dbReference type="Proteomes" id="UP000095286"/>
    </source>
</evidence>
<organism evidence="1 2">
    <name type="scientific">Rhabditophanes sp. KR3021</name>
    <dbReference type="NCBI Taxonomy" id="114890"/>
    <lineage>
        <taxon>Eukaryota</taxon>
        <taxon>Metazoa</taxon>
        <taxon>Ecdysozoa</taxon>
        <taxon>Nematoda</taxon>
        <taxon>Chromadorea</taxon>
        <taxon>Rhabditida</taxon>
        <taxon>Tylenchina</taxon>
        <taxon>Panagrolaimomorpha</taxon>
        <taxon>Strongyloidoidea</taxon>
        <taxon>Alloionematidae</taxon>
        <taxon>Rhabditophanes</taxon>
    </lineage>
</organism>
<proteinExistence type="predicted"/>
<evidence type="ECO:0000313" key="2">
    <source>
        <dbReference type="WBParaSite" id="RSKR_0000045500.1"/>
    </source>
</evidence>
<name>A0AC35TGX2_9BILA</name>
<reference evidence="2" key="1">
    <citation type="submission" date="2016-11" db="UniProtKB">
        <authorList>
            <consortium name="WormBaseParasite"/>
        </authorList>
    </citation>
    <scope>IDENTIFICATION</scope>
    <source>
        <strain evidence="2">KR3021</strain>
    </source>
</reference>
<dbReference type="WBParaSite" id="RSKR_0000045500.1">
    <property type="protein sequence ID" value="RSKR_0000045500.1"/>
    <property type="gene ID" value="RSKR_0000045500"/>
</dbReference>
<accession>A0AC35TGX2</accession>
<protein>
    <submittedName>
        <fullName evidence="2">NAD(P)-binding protein</fullName>
    </submittedName>
</protein>
<sequence>MARTKQTARKSTGGKAPRKQLIPPNEIHEYFQDMSKKHGDVFSIFLPTPAVVLTSYKAIKEALVTKGDIFAGRAQVYPELFFMRGPNAGILFSQNENWVAQRRVALHALRDFGMGKNLMEDRVNSSIDAMIEFIDKNKAEPIDLRWPLQICVANIISEIIFGITTSYENSQGFQRVIENLDEAIKYIGDDKRIFLFMYFTHNPWIIAILKKFIKIRGSDSQEVFYADVAKNCEETKKKWVKGSEATNFVHYYLNKIEEQGGYLNENELHACVGDLMLAGAETTNTTSLHAMNILGAHPDKQDKMREEILNVVGSDALISMKDKARLPYCTAVVNEVMRFANILPLATAHSTLSDCEIQGNKIPKGTMVFPQIWNVMMHDEVFVDADKFIPERFLNEDMMSVNKKMTEKLIPFSMGKRQCVGEDSVYKLTITTKYLLSNMSFADKVVIVTGGNSGIGKGIVLKFASEGAKVVFVGRSEKTIEETRQEVVEHGAKSENILAIKADVSLKEETDRIVGETIKKYGKIDILVNNAGVGNNPQLEDPTTIENYDHIMNLNVRGVINLCKAAQPHLIKSQGNIVNISSIIAFIPSSTSQYYAVSKAALDMYTKCLASEITPLGVRVNSVNPGPVSTAFASRLLSKPGQAVSIEDSNRMVGGMIAPFVPMKRVGECSEIADAVVFLAGPTASYISGVCISVDGGVVIADRYRELFQQH</sequence>
<dbReference type="Proteomes" id="UP000095286">
    <property type="component" value="Unplaced"/>
</dbReference>